<organism evidence="1 2">
    <name type="scientific">Escallonia herrerae</name>
    <dbReference type="NCBI Taxonomy" id="1293975"/>
    <lineage>
        <taxon>Eukaryota</taxon>
        <taxon>Viridiplantae</taxon>
        <taxon>Streptophyta</taxon>
        <taxon>Embryophyta</taxon>
        <taxon>Tracheophyta</taxon>
        <taxon>Spermatophyta</taxon>
        <taxon>Magnoliopsida</taxon>
        <taxon>eudicotyledons</taxon>
        <taxon>Gunneridae</taxon>
        <taxon>Pentapetalae</taxon>
        <taxon>asterids</taxon>
        <taxon>campanulids</taxon>
        <taxon>Escalloniales</taxon>
        <taxon>Escalloniaceae</taxon>
        <taxon>Escallonia</taxon>
    </lineage>
</organism>
<protein>
    <submittedName>
        <fullName evidence="1">Uncharacterized protein</fullName>
    </submittedName>
</protein>
<dbReference type="Pfam" id="PF04398">
    <property type="entry name" value="DUF538"/>
    <property type="match status" value="1"/>
</dbReference>
<dbReference type="EMBL" id="JAVXUP010002846">
    <property type="protein sequence ID" value="KAK3001110.1"/>
    <property type="molecule type" value="Genomic_DNA"/>
</dbReference>
<comment type="caution">
    <text evidence="1">The sequence shown here is derived from an EMBL/GenBank/DDBJ whole genome shotgun (WGS) entry which is preliminary data.</text>
</comment>
<gene>
    <name evidence="1" type="ORF">RJ639_021436</name>
</gene>
<dbReference type="Proteomes" id="UP001188597">
    <property type="component" value="Unassembled WGS sequence"/>
</dbReference>
<keyword evidence="2" id="KW-1185">Reference proteome</keyword>
<evidence type="ECO:0000313" key="1">
    <source>
        <dbReference type="EMBL" id="KAK3001110.1"/>
    </source>
</evidence>
<proteinExistence type="predicted"/>
<accession>A0AA89AG25</accession>
<dbReference type="AlphaFoldDB" id="A0AA89AG25"/>
<dbReference type="InterPro" id="IPR007493">
    <property type="entry name" value="DUF538"/>
</dbReference>
<dbReference type="SUPFAM" id="SSF141562">
    <property type="entry name" value="At5g01610-like"/>
    <property type="match status" value="1"/>
</dbReference>
<dbReference type="InterPro" id="IPR036758">
    <property type="entry name" value="At5g01610-like"/>
</dbReference>
<reference evidence="1" key="1">
    <citation type="submission" date="2022-12" db="EMBL/GenBank/DDBJ databases">
        <title>Draft genome assemblies for two species of Escallonia (Escalloniales).</title>
        <authorList>
            <person name="Chanderbali A."/>
            <person name="Dervinis C."/>
            <person name="Anghel I."/>
            <person name="Soltis D."/>
            <person name="Soltis P."/>
            <person name="Zapata F."/>
        </authorList>
    </citation>
    <scope>NUCLEOTIDE SEQUENCE</scope>
    <source>
        <strain evidence="1">UCBG64.0493</strain>
        <tissue evidence="1">Leaf</tissue>
    </source>
</reference>
<sequence>MPLASSRCIRTALASCGFKLKNNDELSDESTIKGVICRDKLEKLNDVTTKVMLLWLNIMEIGPPEGGGAMVRKAALTGGDTEAWKMQ</sequence>
<dbReference type="Gene3D" id="2.30.240.10">
    <property type="entry name" value="At5g01610-like"/>
    <property type="match status" value="1"/>
</dbReference>
<evidence type="ECO:0000313" key="2">
    <source>
        <dbReference type="Proteomes" id="UP001188597"/>
    </source>
</evidence>
<name>A0AA89AG25_9ASTE</name>